<evidence type="ECO:0000256" key="1">
    <source>
        <dbReference type="SAM" id="Coils"/>
    </source>
</evidence>
<protein>
    <recommendedName>
        <fullName evidence="4">DUF327 domain-containing protein</fullName>
    </recommendedName>
</protein>
<evidence type="ECO:0008006" key="4">
    <source>
        <dbReference type="Google" id="ProtNLM"/>
    </source>
</evidence>
<evidence type="ECO:0000313" key="3">
    <source>
        <dbReference type="Proteomes" id="UP000199584"/>
    </source>
</evidence>
<accession>A0A1I6CRM9</accession>
<dbReference type="InterPro" id="IPR024042">
    <property type="entry name" value="TM1646-like_dom_sf"/>
</dbReference>
<dbReference type="InterPro" id="IPR005585">
    <property type="entry name" value="DUF327"/>
</dbReference>
<gene>
    <name evidence="2" type="ORF">SAMN05660706_101253</name>
</gene>
<keyword evidence="3" id="KW-1185">Reference proteome</keyword>
<dbReference type="SUPFAM" id="SSF158397">
    <property type="entry name" value="TM1646-like"/>
    <property type="match status" value="1"/>
</dbReference>
<dbReference type="Proteomes" id="UP000199584">
    <property type="component" value="Unassembled WGS sequence"/>
</dbReference>
<sequence>MKISSTGKNIGGKLTATPAKINKSKDFSTMLDMTKKQQQEYQVNQMIKKIKDAGERVKETLSVVDVNVYKQYIADFLKFVLGHCYSVSHAHGYQGVLSRVEIVNKELEELTRELLEEQKNTIAIARRIDGITGLLIDLHS</sequence>
<dbReference type="STRING" id="39060.SAMN05660706_101253"/>
<keyword evidence="1" id="KW-0175">Coiled coil</keyword>
<dbReference type="AlphaFoldDB" id="A0A1I6CRM9"/>
<dbReference type="Gene3D" id="1.20.120.490">
    <property type="entry name" value="Hypothetical protein TM1646-like domain"/>
    <property type="match status" value="1"/>
</dbReference>
<proteinExistence type="predicted"/>
<evidence type="ECO:0000313" key="2">
    <source>
        <dbReference type="EMBL" id="SFQ95802.1"/>
    </source>
</evidence>
<reference evidence="3" key="1">
    <citation type="submission" date="2016-10" db="EMBL/GenBank/DDBJ databases">
        <authorList>
            <person name="Varghese N."/>
            <person name="Submissions S."/>
        </authorList>
    </citation>
    <scope>NUCLEOTIDE SEQUENCE [LARGE SCALE GENOMIC DNA]</scope>
    <source>
        <strain evidence="3">DSM 3669</strain>
    </source>
</reference>
<dbReference type="Pfam" id="PF03885">
    <property type="entry name" value="DUF327"/>
    <property type="match status" value="1"/>
</dbReference>
<feature type="coiled-coil region" evidence="1">
    <location>
        <begin position="93"/>
        <end position="120"/>
    </location>
</feature>
<dbReference type="RefSeq" id="WP_165608123.1">
    <property type="nucleotide sequence ID" value="NZ_FOYM01000001.1"/>
</dbReference>
<name>A0A1I6CRM9_9FIRM</name>
<dbReference type="EMBL" id="FOYM01000001">
    <property type="protein sequence ID" value="SFQ95802.1"/>
    <property type="molecule type" value="Genomic_DNA"/>
</dbReference>
<organism evidence="2 3">
    <name type="scientific">Desulfoscipio geothermicus DSM 3669</name>
    <dbReference type="NCBI Taxonomy" id="1121426"/>
    <lineage>
        <taxon>Bacteria</taxon>
        <taxon>Bacillati</taxon>
        <taxon>Bacillota</taxon>
        <taxon>Clostridia</taxon>
        <taxon>Eubacteriales</taxon>
        <taxon>Desulfallaceae</taxon>
        <taxon>Desulfoscipio</taxon>
    </lineage>
</organism>